<evidence type="ECO:0000256" key="3">
    <source>
        <dbReference type="PROSITE-ProRule" id="PRU00283"/>
    </source>
</evidence>
<dbReference type="InterPro" id="IPR001752">
    <property type="entry name" value="Kinesin_motor_dom"/>
</dbReference>
<dbReference type="SUPFAM" id="SSF52540">
    <property type="entry name" value="P-loop containing nucleoside triphosphate hydrolases"/>
    <property type="match status" value="1"/>
</dbReference>
<dbReference type="InterPro" id="IPR027417">
    <property type="entry name" value="P-loop_NTPase"/>
</dbReference>
<organism evidence="6 7">
    <name type="scientific">Phytophthora rubi</name>
    <dbReference type="NCBI Taxonomy" id="129364"/>
    <lineage>
        <taxon>Eukaryota</taxon>
        <taxon>Sar</taxon>
        <taxon>Stramenopiles</taxon>
        <taxon>Oomycota</taxon>
        <taxon>Peronosporomycetes</taxon>
        <taxon>Peronosporales</taxon>
        <taxon>Peronosporaceae</taxon>
        <taxon>Phytophthora</taxon>
    </lineage>
</organism>
<evidence type="ECO:0000313" key="6">
    <source>
        <dbReference type="EMBL" id="KAE9048041.1"/>
    </source>
</evidence>
<sequence length="424" mass="49136">MSTDVNVKVAVRCRPMSSRETQTGARGVVQVLDGTTVVIYPSADAEASASSSTATSETSDAASEKKQYTFDFAYYTESTQAQVYGDIAKPLVDQALQGYNGTIFAYGQTGSGKTHTMMGSGDDHGIQSWEEKQRLTELYEQERQNSLANEKKILGFMQTVKQEKMDIMKKIKGLQQKKVQLSKEMRVRKQSYAQNKGKLQLGVQAFQQMKTETPREKQQLMEEIESRKSLLITDRDELARLKDELKLCEERLVEEEAEVVAKSALLEEDDKLRKAIQDDEREKMKQERAAYLQSALDEERQRFQQEVENDKQRLKLALEATADKEKELAEEVEKQRGRALELQQQMHQMQLEHAEWKHETKQKLSQMVEALKNDFLQEQREMQEKYDYAVYLLRNARDDIVELGKHNEDLEKRLHDMIVWDKTW</sequence>
<dbReference type="GO" id="GO:0007018">
    <property type="term" value="P:microtubule-based movement"/>
    <property type="evidence" value="ECO:0007669"/>
    <property type="project" value="InterPro"/>
</dbReference>
<evidence type="ECO:0000313" key="7">
    <source>
        <dbReference type="Proteomes" id="UP000435112"/>
    </source>
</evidence>
<dbReference type="GO" id="GO:0003777">
    <property type="term" value="F:microtubule motor activity"/>
    <property type="evidence" value="ECO:0007669"/>
    <property type="project" value="InterPro"/>
</dbReference>
<keyword evidence="1 4" id="KW-0175">Coiled coil</keyword>
<keyword evidence="3" id="KW-0067">ATP-binding</keyword>
<dbReference type="PANTHER" id="PTHR47968">
    <property type="entry name" value="CENTROMERE PROTEIN E"/>
    <property type="match status" value="1"/>
</dbReference>
<dbReference type="GO" id="GO:0008017">
    <property type="term" value="F:microtubule binding"/>
    <property type="evidence" value="ECO:0007669"/>
    <property type="project" value="InterPro"/>
</dbReference>
<evidence type="ECO:0000259" key="5">
    <source>
        <dbReference type="PROSITE" id="PS50067"/>
    </source>
</evidence>
<dbReference type="SMART" id="SM00129">
    <property type="entry name" value="KISc"/>
    <property type="match status" value="1"/>
</dbReference>
<dbReference type="Pfam" id="PF00225">
    <property type="entry name" value="Kinesin"/>
    <property type="match status" value="1"/>
</dbReference>
<dbReference type="InterPro" id="IPR027640">
    <property type="entry name" value="Kinesin-like_fam"/>
</dbReference>
<feature type="coiled-coil region" evidence="4">
    <location>
        <begin position="231"/>
        <end position="413"/>
    </location>
</feature>
<dbReference type="InterPro" id="IPR036961">
    <property type="entry name" value="Kinesin_motor_dom_sf"/>
</dbReference>
<dbReference type="Proteomes" id="UP000435112">
    <property type="component" value="Unassembled WGS sequence"/>
</dbReference>
<dbReference type="GO" id="GO:0005524">
    <property type="term" value="F:ATP binding"/>
    <property type="evidence" value="ECO:0007669"/>
    <property type="project" value="UniProtKB-UniRule"/>
</dbReference>
<feature type="coiled-coil region" evidence="4">
    <location>
        <begin position="157"/>
        <end position="184"/>
    </location>
</feature>
<keyword evidence="3" id="KW-0547">Nucleotide-binding</keyword>
<evidence type="ECO:0000256" key="2">
    <source>
        <dbReference type="ARBA" id="ARBA00023175"/>
    </source>
</evidence>
<dbReference type="AlphaFoldDB" id="A0A6A3P6A4"/>
<keyword evidence="2 3" id="KW-0505">Motor protein</keyword>
<feature type="binding site" evidence="3">
    <location>
        <begin position="107"/>
        <end position="114"/>
    </location>
    <ligand>
        <name>ATP</name>
        <dbReference type="ChEBI" id="CHEBI:30616"/>
    </ligand>
</feature>
<gene>
    <name evidence="6" type="ORF">PR002_g699</name>
</gene>
<evidence type="ECO:0000256" key="4">
    <source>
        <dbReference type="SAM" id="Coils"/>
    </source>
</evidence>
<dbReference type="EMBL" id="QXFU01000017">
    <property type="protein sequence ID" value="KAE9048041.1"/>
    <property type="molecule type" value="Genomic_DNA"/>
</dbReference>
<dbReference type="PANTHER" id="PTHR47968:SF75">
    <property type="entry name" value="CENTROMERE-ASSOCIATED PROTEIN E"/>
    <property type="match status" value="1"/>
</dbReference>
<dbReference type="OrthoDB" id="3176171at2759"/>
<proteinExistence type="inferred from homology"/>
<evidence type="ECO:0000256" key="1">
    <source>
        <dbReference type="ARBA" id="ARBA00023054"/>
    </source>
</evidence>
<comment type="caution">
    <text evidence="6">The sequence shown here is derived from an EMBL/GenBank/DDBJ whole genome shotgun (WGS) entry which is preliminary data.</text>
</comment>
<comment type="similarity">
    <text evidence="3">Belongs to the TRAFAC class myosin-kinesin ATPase superfamily. Kinesin family.</text>
</comment>
<name>A0A6A3P6A4_9STRA</name>
<reference evidence="6 7" key="1">
    <citation type="submission" date="2018-09" db="EMBL/GenBank/DDBJ databases">
        <title>Genomic investigation of the strawberry pathogen Phytophthora fragariae indicates pathogenicity is determined by transcriptional variation in three key races.</title>
        <authorList>
            <person name="Adams T.M."/>
            <person name="Armitage A.D."/>
            <person name="Sobczyk M.K."/>
            <person name="Bates H.J."/>
            <person name="Dunwell J.M."/>
            <person name="Nellist C.F."/>
            <person name="Harrison R.J."/>
        </authorList>
    </citation>
    <scope>NUCLEOTIDE SEQUENCE [LARGE SCALE GENOMIC DNA]</scope>
    <source>
        <strain evidence="6 7">SCRP324</strain>
    </source>
</reference>
<protein>
    <recommendedName>
        <fullName evidence="5">Kinesin motor domain-containing protein</fullName>
    </recommendedName>
</protein>
<feature type="domain" description="Kinesin motor" evidence="5">
    <location>
        <begin position="6"/>
        <end position="126"/>
    </location>
</feature>
<accession>A0A6A3P6A4</accession>
<dbReference type="Gene3D" id="3.40.850.10">
    <property type="entry name" value="Kinesin motor domain"/>
    <property type="match status" value="1"/>
</dbReference>
<dbReference type="PROSITE" id="PS50067">
    <property type="entry name" value="KINESIN_MOTOR_2"/>
    <property type="match status" value="1"/>
</dbReference>